<evidence type="ECO:0000259" key="5">
    <source>
        <dbReference type="PROSITE" id="PS50081"/>
    </source>
</evidence>
<keyword evidence="7" id="KW-1185">Reference proteome</keyword>
<dbReference type="SMART" id="SM00324">
    <property type="entry name" value="RhoGAP"/>
    <property type="match status" value="1"/>
</dbReference>
<evidence type="ECO:0000256" key="3">
    <source>
        <dbReference type="SAM" id="Coils"/>
    </source>
</evidence>
<dbReference type="CDD" id="cd20821">
    <property type="entry name" value="C1_MgcRacGAP"/>
    <property type="match status" value="1"/>
</dbReference>
<organism evidence="7 8">
    <name type="scientific">Frankliniella occidentalis</name>
    <name type="common">Western flower thrips</name>
    <name type="synonym">Euthrips occidentalis</name>
    <dbReference type="NCBI Taxonomy" id="133901"/>
    <lineage>
        <taxon>Eukaryota</taxon>
        <taxon>Metazoa</taxon>
        <taxon>Ecdysozoa</taxon>
        <taxon>Arthropoda</taxon>
        <taxon>Hexapoda</taxon>
        <taxon>Insecta</taxon>
        <taxon>Pterygota</taxon>
        <taxon>Neoptera</taxon>
        <taxon>Paraneoptera</taxon>
        <taxon>Thysanoptera</taxon>
        <taxon>Terebrantia</taxon>
        <taxon>Thripoidea</taxon>
        <taxon>Thripidae</taxon>
        <taxon>Frankliniella</taxon>
    </lineage>
</organism>
<dbReference type="AlphaFoldDB" id="A0A6J1TD38"/>
<evidence type="ECO:0000256" key="4">
    <source>
        <dbReference type="SAM" id="MobiDB-lite"/>
    </source>
</evidence>
<dbReference type="PANTHER" id="PTHR46199">
    <property type="entry name" value="RAC GTPASE-ACTIVATING PROTEIN 1"/>
    <property type="match status" value="1"/>
</dbReference>
<feature type="coiled-coil region" evidence="3">
    <location>
        <begin position="83"/>
        <end position="139"/>
    </location>
</feature>
<dbReference type="InterPro" id="IPR002219">
    <property type="entry name" value="PKC_DAG/PE"/>
</dbReference>
<dbReference type="GO" id="GO:0007266">
    <property type="term" value="P:Rho protein signal transduction"/>
    <property type="evidence" value="ECO:0007669"/>
    <property type="project" value="TreeGrafter"/>
</dbReference>
<dbReference type="PROSITE" id="PS00479">
    <property type="entry name" value="ZF_DAG_PE_1"/>
    <property type="match status" value="1"/>
</dbReference>
<protein>
    <submittedName>
        <fullName evidence="8">Rac GTPase-activating protein 1-like</fullName>
    </submittedName>
</protein>
<dbReference type="InterPro" id="IPR046349">
    <property type="entry name" value="C1-like_sf"/>
</dbReference>
<feature type="region of interest" description="Disordered" evidence="4">
    <location>
        <begin position="186"/>
        <end position="221"/>
    </location>
</feature>
<dbReference type="PROSITE" id="PS50081">
    <property type="entry name" value="ZF_DAG_PE_2"/>
    <property type="match status" value="1"/>
</dbReference>
<dbReference type="GO" id="GO:0032154">
    <property type="term" value="C:cleavage furrow"/>
    <property type="evidence" value="ECO:0007669"/>
    <property type="project" value="TreeGrafter"/>
</dbReference>
<dbReference type="Pfam" id="PF00620">
    <property type="entry name" value="RhoGAP"/>
    <property type="match status" value="1"/>
</dbReference>
<dbReference type="GO" id="GO:0051256">
    <property type="term" value="P:mitotic spindle midzone assembly"/>
    <property type="evidence" value="ECO:0007669"/>
    <property type="project" value="TreeGrafter"/>
</dbReference>
<reference evidence="8" key="1">
    <citation type="submission" date="2025-08" db="UniProtKB">
        <authorList>
            <consortium name="RefSeq"/>
        </authorList>
    </citation>
    <scope>IDENTIFICATION</scope>
    <source>
        <tissue evidence="8">Whole organism</tissue>
    </source>
</reference>
<evidence type="ECO:0000256" key="1">
    <source>
        <dbReference type="ARBA" id="ARBA00022723"/>
    </source>
</evidence>
<keyword evidence="2" id="KW-0862">Zinc</keyword>
<dbReference type="SUPFAM" id="SSF48350">
    <property type="entry name" value="GTPase activation domain, GAP"/>
    <property type="match status" value="1"/>
</dbReference>
<evidence type="ECO:0000259" key="6">
    <source>
        <dbReference type="PROSITE" id="PS50238"/>
    </source>
</evidence>
<dbReference type="Pfam" id="PF00130">
    <property type="entry name" value="C1_1"/>
    <property type="match status" value="1"/>
</dbReference>
<dbReference type="GeneID" id="113214471"/>
<dbReference type="PROSITE" id="PS50238">
    <property type="entry name" value="RHOGAP"/>
    <property type="match status" value="1"/>
</dbReference>
<dbReference type="KEGG" id="foc:113214471"/>
<feature type="domain" description="Rho-GAP" evidence="6">
    <location>
        <begin position="384"/>
        <end position="573"/>
    </location>
</feature>
<feature type="compositionally biased region" description="Basic and acidic residues" evidence="4">
    <location>
        <begin position="210"/>
        <end position="221"/>
    </location>
</feature>
<proteinExistence type="predicted"/>
<dbReference type="Proteomes" id="UP000504606">
    <property type="component" value="Unplaced"/>
</dbReference>
<keyword evidence="3" id="KW-0175">Coiled coil</keyword>
<dbReference type="Gene3D" id="3.30.60.20">
    <property type="match status" value="1"/>
</dbReference>
<dbReference type="InterPro" id="IPR000198">
    <property type="entry name" value="RhoGAP_dom"/>
</dbReference>
<dbReference type="Gene3D" id="1.10.555.10">
    <property type="entry name" value="Rho GTPase activation protein"/>
    <property type="match status" value="1"/>
</dbReference>
<evidence type="ECO:0000313" key="8">
    <source>
        <dbReference type="RefSeq" id="XP_026289625.1"/>
    </source>
</evidence>
<feature type="compositionally biased region" description="Polar residues" evidence="4">
    <location>
        <begin position="590"/>
        <end position="600"/>
    </location>
</feature>
<dbReference type="RefSeq" id="XP_026289625.1">
    <property type="nucleotide sequence ID" value="XM_026433840.2"/>
</dbReference>
<dbReference type="GO" id="GO:0097149">
    <property type="term" value="C:centralspindlin complex"/>
    <property type="evidence" value="ECO:0007669"/>
    <property type="project" value="TreeGrafter"/>
</dbReference>
<evidence type="ECO:0000256" key="2">
    <source>
        <dbReference type="ARBA" id="ARBA00022833"/>
    </source>
</evidence>
<dbReference type="GO" id="GO:0005096">
    <property type="term" value="F:GTPase activator activity"/>
    <property type="evidence" value="ECO:0007669"/>
    <property type="project" value="TreeGrafter"/>
</dbReference>
<dbReference type="GO" id="GO:0046872">
    <property type="term" value="F:metal ion binding"/>
    <property type="evidence" value="ECO:0007669"/>
    <property type="project" value="UniProtKB-KW"/>
</dbReference>
<dbReference type="SUPFAM" id="SSF57889">
    <property type="entry name" value="Cysteine-rich domain"/>
    <property type="match status" value="1"/>
</dbReference>
<feature type="domain" description="Phorbol-ester/DAG-type" evidence="5">
    <location>
        <begin position="321"/>
        <end position="370"/>
    </location>
</feature>
<dbReference type="PANTHER" id="PTHR46199:SF3">
    <property type="entry name" value="RAC GTPASE-ACTIVATING PROTEIN 1"/>
    <property type="match status" value="1"/>
</dbReference>
<dbReference type="GO" id="GO:0005634">
    <property type="term" value="C:nucleus"/>
    <property type="evidence" value="ECO:0007669"/>
    <property type="project" value="TreeGrafter"/>
</dbReference>
<sequence length="629" mass="69928">MAQLKLSLLASLDDLHRYTNSLVTTADAQCESAFLKFIPNVEQLWMQWSEAVTECKRLKTALDQSQHNSSLLVSQLTQSRKILDTEQKARAAAERERRALEVQLGIIRDVLQDPRNKLNEDAKDKLSHINQTIDKANRNGLPHSLTDRLDPIAELDSTGSLMSELSYSRSEDDLDISASFLDSRRDFKKCHPAPDDSAPSPKRRRSNIRRSMEVHKSEVTSEDRLVATTTVTVRREGNITAHSKIEAKPSGKSKTVPELFPSAPPISIVTDSTNSDSSPNNNNWTTPRNVKVSLAPTSVSRSTLDVSPSYGMGRKNMNIRPHTFVQKTIICNEQCNYCNKRLMFGRQHSKCQDCRALCHKDCEGLLPLPCIPVGNTPAVKGTMGTIADYTPMSSPMVPSLIVHCIREIESRGLNEVGIYRVPGADRDVKALKESFLRGKGAPNLSNVDVHVLCGTVKDFLRSLREPLILKTYWHDFVQATEIPDSEDAQAALYQAVSELPQPNRDTLAALILHLQHVAECPECKMPIGNLSKIFGPTILGYSSSDLEPEVLLYETKKQAMVVDQLMRLPADYWANFAHPSGSENRDPSGLSHTPSTSSLLNGARNFLGTTPRSVRGKKRFFATPPTQRV</sequence>
<gene>
    <name evidence="8" type="primary">LOC113214471</name>
</gene>
<dbReference type="GO" id="GO:0000281">
    <property type="term" value="P:mitotic cytokinesis"/>
    <property type="evidence" value="ECO:0007669"/>
    <property type="project" value="TreeGrafter"/>
</dbReference>
<dbReference type="SMART" id="SM00109">
    <property type="entry name" value="C1"/>
    <property type="match status" value="1"/>
</dbReference>
<feature type="region of interest" description="Disordered" evidence="4">
    <location>
        <begin position="579"/>
        <end position="611"/>
    </location>
</feature>
<dbReference type="InterPro" id="IPR008936">
    <property type="entry name" value="Rho_GTPase_activation_prot"/>
</dbReference>
<accession>A0A6J1TD38</accession>
<dbReference type="OrthoDB" id="2218807at2759"/>
<evidence type="ECO:0000313" key="7">
    <source>
        <dbReference type="Proteomes" id="UP000504606"/>
    </source>
</evidence>
<name>A0A6J1TD38_FRAOC</name>
<keyword evidence="1" id="KW-0479">Metal-binding</keyword>
<dbReference type="GO" id="GO:0051233">
    <property type="term" value="C:spindle midzone"/>
    <property type="evidence" value="ECO:0007669"/>
    <property type="project" value="TreeGrafter"/>
</dbReference>
<dbReference type="GO" id="GO:0030496">
    <property type="term" value="C:midbody"/>
    <property type="evidence" value="ECO:0007669"/>
    <property type="project" value="TreeGrafter"/>
</dbReference>
<dbReference type="CDD" id="cd04382">
    <property type="entry name" value="RhoGAP_MgcRacGAP"/>
    <property type="match status" value="1"/>
</dbReference>